<dbReference type="Proteomes" id="UP001596047">
    <property type="component" value="Unassembled WGS sequence"/>
</dbReference>
<dbReference type="SMART" id="SM00420">
    <property type="entry name" value="HTH_DEOR"/>
    <property type="match status" value="1"/>
</dbReference>
<dbReference type="PANTHER" id="PTHR30363:SF44">
    <property type="entry name" value="AGA OPERON TRANSCRIPTIONAL REPRESSOR-RELATED"/>
    <property type="match status" value="1"/>
</dbReference>
<dbReference type="InterPro" id="IPR036388">
    <property type="entry name" value="WH-like_DNA-bd_sf"/>
</dbReference>
<dbReference type="SMART" id="SM01134">
    <property type="entry name" value="DeoRC"/>
    <property type="match status" value="1"/>
</dbReference>
<dbReference type="SUPFAM" id="SSF46785">
    <property type="entry name" value="Winged helix' DNA-binding domain"/>
    <property type="match status" value="1"/>
</dbReference>
<keyword evidence="3" id="KW-0804">Transcription</keyword>
<dbReference type="InterPro" id="IPR050313">
    <property type="entry name" value="Carb_Metab_HTH_regulators"/>
</dbReference>
<evidence type="ECO:0000256" key="1">
    <source>
        <dbReference type="ARBA" id="ARBA00023015"/>
    </source>
</evidence>
<dbReference type="Pfam" id="PF08220">
    <property type="entry name" value="HTH_DeoR"/>
    <property type="match status" value="1"/>
</dbReference>
<evidence type="ECO:0000313" key="6">
    <source>
        <dbReference type="Proteomes" id="UP001596047"/>
    </source>
</evidence>
<dbReference type="InterPro" id="IPR036390">
    <property type="entry name" value="WH_DNA-bd_sf"/>
</dbReference>
<keyword evidence="2 5" id="KW-0238">DNA-binding</keyword>
<keyword evidence="6" id="KW-1185">Reference proteome</keyword>
<evidence type="ECO:0000259" key="4">
    <source>
        <dbReference type="PROSITE" id="PS51000"/>
    </source>
</evidence>
<dbReference type="InterPro" id="IPR001034">
    <property type="entry name" value="DeoR_HTH"/>
</dbReference>
<dbReference type="Gene3D" id="3.40.50.1360">
    <property type="match status" value="1"/>
</dbReference>
<dbReference type="PROSITE" id="PS00894">
    <property type="entry name" value="HTH_DEOR_1"/>
    <property type="match status" value="1"/>
</dbReference>
<dbReference type="RefSeq" id="WP_379188229.1">
    <property type="nucleotide sequence ID" value="NZ_JBHSOW010000040.1"/>
</dbReference>
<accession>A0ABW0VXH0</accession>
<dbReference type="EMBL" id="JBHSOW010000040">
    <property type="protein sequence ID" value="MFC5649697.1"/>
    <property type="molecule type" value="Genomic_DNA"/>
</dbReference>
<dbReference type="PROSITE" id="PS51000">
    <property type="entry name" value="HTH_DEOR_2"/>
    <property type="match status" value="1"/>
</dbReference>
<dbReference type="InterPro" id="IPR018356">
    <property type="entry name" value="Tscrpt_reg_HTH_DeoR_CS"/>
</dbReference>
<sequence>MDVFFLISINFDHFVSLVDCLLQISLYYEQKSKLTINDGGIEFTVRNRPSEIIRLLTIKPFMTIEELSAELDVSPATIRRDLTELENSDSILRVNGGGAILRRDRKEAEDRFFEEKKRIAASAVSLVKEGDTIFLDSGSTNLHLADQLFAFSNITLVTNNIRIANKFINRKDLSVIICGGTLGEVNPESIVGPVAENMISSFRANICFIGTSGININQGITDPYLSSARIKEKMIENSNKVVLVTDHSKFGVINTHFVCSIDEIDHIVTDKLAPEEDINFMMDKGISVTF</sequence>
<reference evidence="6" key="1">
    <citation type="journal article" date="2019" name="Int. J. Syst. Evol. Microbiol.">
        <title>The Global Catalogue of Microorganisms (GCM) 10K type strain sequencing project: providing services to taxonomists for standard genome sequencing and annotation.</title>
        <authorList>
            <consortium name="The Broad Institute Genomics Platform"/>
            <consortium name="The Broad Institute Genome Sequencing Center for Infectious Disease"/>
            <person name="Wu L."/>
            <person name="Ma J."/>
        </authorList>
    </citation>
    <scope>NUCLEOTIDE SEQUENCE [LARGE SCALE GENOMIC DNA]</scope>
    <source>
        <strain evidence="6">CGMCC 1.3240</strain>
    </source>
</reference>
<dbReference type="Pfam" id="PF00455">
    <property type="entry name" value="DeoRC"/>
    <property type="match status" value="1"/>
</dbReference>
<comment type="caution">
    <text evidence="5">The sequence shown here is derived from an EMBL/GenBank/DDBJ whole genome shotgun (WGS) entry which is preliminary data.</text>
</comment>
<dbReference type="PANTHER" id="PTHR30363">
    <property type="entry name" value="HTH-TYPE TRANSCRIPTIONAL REGULATOR SRLR-RELATED"/>
    <property type="match status" value="1"/>
</dbReference>
<evidence type="ECO:0000256" key="3">
    <source>
        <dbReference type="ARBA" id="ARBA00023163"/>
    </source>
</evidence>
<feature type="domain" description="HTH deoR-type" evidence="4">
    <location>
        <begin position="45"/>
        <end position="100"/>
    </location>
</feature>
<keyword evidence="1" id="KW-0805">Transcription regulation</keyword>
<dbReference type="Gene3D" id="1.10.10.10">
    <property type="entry name" value="Winged helix-like DNA-binding domain superfamily/Winged helix DNA-binding domain"/>
    <property type="match status" value="1"/>
</dbReference>
<organism evidence="5 6">
    <name type="scientific">Paenibacillus solisilvae</name>
    <dbReference type="NCBI Taxonomy" id="2486751"/>
    <lineage>
        <taxon>Bacteria</taxon>
        <taxon>Bacillati</taxon>
        <taxon>Bacillota</taxon>
        <taxon>Bacilli</taxon>
        <taxon>Bacillales</taxon>
        <taxon>Paenibacillaceae</taxon>
        <taxon>Paenibacillus</taxon>
    </lineage>
</organism>
<proteinExistence type="predicted"/>
<dbReference type="InterPro" id="IPR014036">
    <property type="entry name" value="DeoR-like_C"/>
</dbReference>
<dbReference type="PRINTS" id="PR00037">
    <property type="entry name" value="HTHLACR"/>
</dbReference>
<name>A0ABW0VXH0_9BACL</name>
<evidence type="ECO:0000256" key="2">
    <source>
        <dbReference type="ARBA" id="ARBA00023125"/>
    </source>
</evidence>
<evidence type="ECO:0000313" key="5">
    <source>
        <dbReference type="EMBL" id="MFC5649697.1"/>
    </source>
</evidence>
<gene>
    <name evidence="5" type="ORF">ACFPYJ_11300</name>
</gene>
<dbReference type="GO" id="GO:0003677">
    <property type="term" value="F:DNA binding"/>
    <property type="evidence" value="ECO:0007669"/>
    <property type="project" value="UniProtKB-KW"/>
</dbReference>
<dbReference type="InterPro" id="IPR037171">
    <property type="entry name" value="NagB/RpiA_transferase-like"/>
</dbReference>
<dbReference type="SUPFAM" id="SSF100950">
    <property type="entry name" value="NagB/RpiA/CoA transferase-like"/>
    <property type="match status" value="1"/>
</dbReference>
<protein>
    <submittedName>
        <fullName evidence="5">DeoR/GlpR family DNA-binding transcription regulator</fullName>
    </submittedName>
</protein>